<comment type="caution">
    <text evidence="9">The sequence shown here is derived from an EMBL/GenBank/DDBJ whole genome shotgun (WGS) entry which is preliminary data.</text>
</comment>
<dbReference type="OrthoDB" id="10047254at2759"/>
<accession>A0A388LVF8</accession>
<evidence type="ECO:0000259" key="8">
    <source>
        <dbReference type="Pfam" id="PF17917"/>
    </source>
</evidence>
<protein>
    <recommendedName>
        <fullName evidence="8">Reverse transcriptase RNase H-like domain-containing protein</fullName>
    </recommendedName>
</protein>
<keyword evidence="3" id="KW-0540">Nuclease</keyword>
<evidence type="ECO:0000256" key="2">
    <source>
        <dbReference type="ARBA" id="ARBA00022695"/>
    </source>
</evidence>
<dbReference type="SUPFAM" id="SSF56672">
    <property type="entry name" value="DNA/RNA polymerases"/>
    <property type="match status" value="1"/>
</dbReference>
<feature type="domain" description="Reverse transcriptase RNase H-like" evidence="8">
    <location>
        <begin position="477"/>
        <end position="557"/>
    </location>
</feature>
<reference evidence="9 10" key="1">
    <citation type="journal article" date="2018" name="Cell">
        <title>The Chara Genome: Secondary Complexity and Implications for Plant Terrestrialization.</title>
        <authorList>
            <person name="Nishiyama T."/>
            <person name="Sakayama H."/>
            <person name="Vries J.D."/>
            <person name="Buschmann H."/>
            <person name="Saint-Marcoux D."/>
            <person name="Ullrich K.K."/>
            <person name="Haas F.B."/>
            <person name="Vanderstraeten L."/>
            <person name="Becker D."/>
            <person name="Lang D."/>
            <person name="Vosolsobe S."/>
            <person name="Rombauts S."/>
            <person name="Wilhelmsson P.K.I."/>
            <person name="Janitza P."/>
            <person name="Kern R."/>
            <person name="Heyl A."/>
            <person name="Rumpler F."/>
            <person name="Villalobos L.I.A.C."/>
            <person name="Clay J.M."/>
            <person name="Skokan R."/>
            <person name="Toyoda A."/>
            <person name="Suzuki Y."/>
            <person name="Kagoshima H."/>
            <person name="Schijlen E."/>
            <person name="Tajeshwar N."/>
            <person name="Catarino B."/>
            <person name="Hetherington A.J."/>
            <person name="Saltykova A."/>
            <person name="Bonnot C."/>
            <person name="Breuninger H."/>
            <person name="Symeonidi A."/>
            <person name="Radhakrishnan G.V."/>
            <person name="Van Nieuwerburgh F."/>
            <person name="Deforce D."/>
            <person name="Chang C."/>
            <person name="Karol K.G."/>
            <person name="Hedrich R."/>
            <person name="Ulvskov P."/>
            <person name="Glockner G."/>
            <person name="Delwiche C.F."/>
            <person name="Petrasek J."/>
            <person name="Van de Peer Y."/>
            <person name="Friml J."/>
            <person name="Beilby M."/>
            <person name="Dolan L."/>
            <person name="Kohara Y."/>
            <person name="Sugano S."/>
            <person name="Fujiyama A."/>
            <person name="Delaux P.-M."/>
            <person name="Quint M."/>
            <person name="TheiBen G."/>
            <person name="Hagemann M."/>
            <person name="Harholt J."/>
            <person name="Dunand C."/>
            <person name="Zachgo S."/>
            <person name="Langdale J."/>
            <person name="Maumus F."/>
            <person name="Straeten D.V.D."/>
            <person name="Gould S.B."/>
            <person name="Rensing S.A."/>
        </authorList>
    </citation>
    <scope>NUCLEOTIDE SEQUENCE [LARGE SCALE GENOMIC DNA]</scope>
    <source>
        <strain evidence="9 10">S276</strain>
    </source>
</reference>
<dbReference type="InterPro" id="IPR021109">
    <property type="entry name" value="Peptidase_aspartic_dom_sf"/>
</dbReference>
<feature type="compositionally biased region" description="Basic and acidic residues" evidence="7">
    <location>
        <begin position="698"/>
        <end position="711"/>
    </location>
</feature>
<evidence type="ECO:0000313" key="9">
    <source>
        <dbReference type="EMBL" id="GBG86314.1"/>
    </source>
</evidence>
<dbReference type="Pfam" id="PF17917">
    <property type="entry name" value="RT_RNaseH"/>
    <property type="match status" value="1"/>
</dbReference>
<dbReference type="GO" id="GO:0004519">
    <property type="term" value="F:endonuclease activity"/>
    <property type="evidence" value="ECO:0007669"/>
    <property type="project" value="UniProtKB-KW"/>
</dbReference>
<dbReference type="InterPro" id="IPR041373">
    <property type="entry name" value="RT_RNaseH"/>
</dbReference>
<feature type="compositionally biased region" description="Basic and acidic residues" evidence="7">
    <location>
        <begin position="585"/>
        <end position="600"/>
    </location>
</feature>
<evidence type="ECO:0000256" key="3">
    <source>
        <dbReference type="ARBA" id="ARBA00022722"/>
    </source>
</evidence>
<dbReference type="GO" id="GO:0003964">
    <property type="term" value="F:RNA-directed DNA polymerase activity"/>
    <property type="evidence" value="ECO:0007669"/>
    <property type="project" value="UniProtKB-KW"/>
</dbReference>
<dbReference type="AlphaFoldDB" id="A0A388LVF8"/>
<keyword evidence="6" id="KW-0695">RNA-directed DNA polymerase</keyword>
<proteinExistence type="predicted"/>
<keyword evidence="2" id="KW-0548">Nucleotidyltransferase</keyword>
<evidence type="ECO:0000256" key="1">
    <source>
        <dbReference type="ARBA" id="ARBA00022679"/>
    </source>
</evidence>
<feature type="compositionally biased region" description="Acidic residues" evidence="7">
    <location>
        <begin position="622"/>
        <end position="649"/>
    </location>
</feature>
<organism evidence="9 10">
    <name type="scientific">Chara braunii</name>
    <name type="common">Braun's stonewort</name>
    <dbReference type="NCBI Taxonomy" id="69332"/>
    <lineage>
        <taxon>Eukaryota</taxon>
        <taxon>Viridiplantae</taxon>
        <taxon>Streptophyta</taxon>
        <taxon>Charophyceae</taxon>
        <taxon>Charales</taxon>
        <taxon>Characeae</taxon>
        <taxon>Chara</taxon>
    </lineage>
</organism>
<sequence length="757" mass="84807">MLQHCKANRKRFALAKLATAKGKAPVKETKLDTPGPSEPVLLGLLQKSDHFLRIKATPWESAECDVEIWGLPYNAILDSEGAVLAISLRVVERAGRRKDLVPLNEGDRLISADEEKIRAIGKMTNVAFKLGKVHALGDVVVLNVNSYDVLIGLPALNALQANLDFERRKVVIKNIGGKPYVVPMRLTLRTATNPPRRSHPEVGGPIRTVTWDGLIEDSETSSEEHASPLPEDLESEDETSPAIQELTRRVIRYPVRQKMPKTFVLTEENVQRTRALIIGEPLVQVAPRLFGTPSDPVRGHHSLAPPIRGQAILLRRHGTPSPIASYHRQGDTVAASGAEIQAPEPPGCPEASLFDVGIKIAEKSVDPQDIADGITPEEHVAIREEEAQMVATVFSWWSDNSFISSPSPRDSKAVRTKHVTADIHGRPYELHVPEYVSDGPHQLIAEILAEYRGAISIDDADIGFYHVLPPVFPLLKGKHGREHVVEYASRTMPDERKNDSAPQGECYAIVWGIKHFHPYLYGQKFLLVTDHEPLLTLKKLTNYTGMIGQWAVRLQEYDFDIVHRKTERHGNADGLTRLHRPGKVPRNEEITPWKDREHPKGLGYLDPGTIANAHFNPVSRGEEEEEEEEDEEETFGEDEEETSGEDEDCSEHSGHEAGVVSEEEEEEEEEEEREEAEEEAVGEEEALIRRKPKKRIRRQSDAGRPSWKESGHWSSRWELICLYQELPETVMGTANFLPPLPNDLPPPIPAIFRLPHP</sequence>
<dbReference type="PANTHER" id="PTHR37984">
    <property type="entry name" value="PROTEIN CBG26694"/>
    <property type="match status" value="1"/>
</dbReference>
<dbReference type="CDD" id="cd09274">
    <property type="entry name" value="RNase_HI_RT_Ty3"/>
    <property type="match status" value="1"/>
</dbReference>
<dbReference type="EMBL" id="BFEA01000558">
    <property type="protein sequence ID" value="GBG86314.1"/>
    <property type="molecule type" value="Genomic_DNA"/>
</dbReference>
<keyword evidence="1" id="KW-0808">Transferase</keyword>
<dbReference type="Gramene" id="GBG86314">
    <property type="protein sequence ID" value="GBG86314"/>
    <property type="gene ID" value="CBR_g41308"/>
</dbReference>
<dbReference type="PANTHER" id="PTHR37984:SF5">
    <property type="entry name" value="PROTEIN NYNRIN-LIKE"/>
    <property type="match status" value="1"/>
</dbReference>
<evidence type="ECO:0000313" key="10">
    <source>
        <dbReference type="Proteomes" id="UP000265515"/>
    </source>
</evidence>
<dbReference type="Gene3D" id="2.40.70.10">
    <property type="entry name" value="Acid Proteases"/>
    <property type="match status" value="1"/>
</dbReference>
<feature type="region of interest" description="Disordered" evidence="7">
    <location>
        <begin position="218"/>
        <end position="244"/>
    </location>
</feature>
<keyword evidence="5" id="KW-0378">Hydrolase</keyword>
<gene>
    <name evidence="9" type="ORF">CBR_g41308</name>
</gene>
<dbReference type="InterPro" id="IPR043502">
    <property type="entry name" value="DNA/RNA_pol_sf"/>
</dbReference>
<dbReference type="GO" id="GO:0016787">
    <property type="term" value="F:hydrolase activity"/>
    <property type="evidence" value="ECO:0007669"/>
    <property type="project" value="UniProtKB-KW"/>
</dbReference>
<dbReference type="CDD" id="cd00303">
    <property type="entry name" value="retropepsin_like"/>
    <property type="match status" value="1"/>
</dbReference>
<dbReference type="Proteomes" id="UP000265515">
    <property type="component" value="Unassembled WGS sequence"/>
</dbReference>
<evidence type="ECO:0000256" key="4">
    <source>
        <dbReference type="ARBA" id="ARBA00022759"/>
    </source>
</evidence>
<evidence type="ECO:0000256" key="7">
    <source>
        <dbReference type="SAM" id="MobiDB-lite"/>
    </source>
</evidence>
<keyword evidence="4" id="KW-0255">Endonuclease</keyword>
<keyword evidence="10" id="KW-1185">Reference proteome</keyword>
<feature type="region of interest" description="Disordered" evidence="7">
    <location>
        <begin position="572"/>
        <end position="712"/>
    </location>
</feature>
<dbReference type="InterPro" id="IPR050951">
    <property type="entry name" value="Retrovirus_Pol_polyprotein"/>
</dbReference>
<evidence type="ECO:0000256" key="6">
    <source>
        <dbReference type="ARBA" id="ARBA00022918"/>
    </source>
</evidence>
<evidence type="ECO:0000256" key="5">
    <source>
        <dbReference type="ARBA" id="ARBA00022801"/>
    </source>
</evidence>
<feature type="compositionally biased region" description="Acidic residues" evidence="7">
    <location>
        <begin position="661"/>
        <end position="685"/>
    </location>
</feature>
<name>A0A388LVF8_CHABU</name>